<dbReference type="AlphaFoldDB" id="A0A3P6EIC4"/>
<proteinExistence type="predicted"/>
<organism evidence="1">
    <name type="scientific">Brassica oleracea</name>
    <name type="common">Wild cabbage</name>
    <dbReference type="NCBI Taxonomy" id="3712"/>
    <lineage>
        <taxon>Eukaryota</taxon>
        <taxon>Viridiplantae</taxon>
        <taxon>Streptophyta</taxon>
        <taxon>Embryophyta</taxon>
        <taxon>Tracheophyta</taxon>
        <taxon>Spermatophyta</taxon>
        <taxon>Magnoliopsida</taxon>
        <taxon>eudicotyledons</taxon>
        <taxon>Gunneridae</taxon>
        <taxon>Pentapetalae</taxon>
        <taxon>rosids</taxon>
        <taxon>malvids</taxon>
        <taxon>Brassicales</taxon>
        <taxon>Brassicaceae</taxon>
        <taxon>Brassiceae</taxon>
        <taxon>Brassica</taxon>
    </lineage>
</organism>
<evidence type="ECO:0000313" key="1">
    <source>
        <dbReference type="EMBL" id="VDD31069.1"/>
    </source>
</evidence>
<reference evidence="1" key="1">
    <citation type="submission" date="2018-11" db="EMBL/GenBank/DDBJ databases">
        <authorList>
            <consortium name="Genoscope - CEA"/>
            <person name="William W."/>
        </authorList>
    </citation>
    <scope>NUCLEOTIDE SEQUENCE</scope>
</reference>
<accession>A0A3P6EIC4</accession>
<gene>
    <name evidence="1" type="ORF">BOLC9T56392H</name>
</gene>
<name>A0A3P6EIC4_BRAOL</name>
<dbReference type="EMBL" id="LR031875">
    <property type="protein sequence ID" value="VDD31069.1"/>
    <property type="molecule type" value="Genomic_DNA"/>
</dbReference>
<sequence length="57" mass="6568">MPCFHKEGASIAERVSDALLLLPTNLKIKMLLLQAQLMFQKLTTIQNTRKCRKHLTM</sequence>
<protein>
    <submittedName>
        <fullName evidence="1">Uncharacterized protein</fullName>
    </submittedName>
</protein>